<keyword evidence="7" id="KW-1185">Reference proteome</keyword>
<accession>A0A8C9RXW4</accession>
<dbReference type="GeneTree" id="ENSGT00940000154130"/>
<evidence type="ECO:0000259" key="5">
    <source>
        <dbReference type="PROSITE" id="PS50009"/>
    </source>
</evidence>
<dbReference type="GO" id="GO:0005085">
    <property type="term" value="F:guanyl-nucleotide exchange factor activity"/>
    <property type="evidence" value="ECO:0007669"/>
    <property type="project" value="UniProtKB-KW"/>
</dbReference>
<keyword evidence="1" id="KW-0344">Guanine-nucleotide releasing factor</keyword>
<dbReference type="AlphaFoldDB" id="A0A8C9RXW4"/>
<dbReference type="InterPro" id="IPR000980">
    <property type="entry name" value="SH2"/>
</dbReference>
<dbReference type="InterPro" id="IPR036964">
    <property type="entry name" value="RASGEF_cat_dom_sf"/>
</dbReference>
<evidence type="ECO:0000313" key="7">
    <source>
        <dbReference type="Proteomes" id="UP000694397"/>
    </source>
</evidence>
<evidence type="ECO:0000259" key="4">
    <source>
        <dbReference type="PROSITE" id="PS50001"/>
    </source>
</evidence>
<dbReference type="InterPro" id="IPR023578">
    <property type="entry name" value="Ras_GEF_dom_sf"/>
</dbReference>
<keyword evidence="3" id="KW-1133">Transmembrane helix</keyword>
<evidence type="ECO:0000256" key="3">
    <source>
        <dbReference type="SAM" id="Phobius"/>
    </source>
</evidence>
<dbReference type="SMART" id="SM00147">
    <property type="entry name" value="RasGEF"/>
    <property type="match status" value="1"/>
</dbReference>
<keyword evidence="2" id="KW-0727">SH2 domain</keyword>
<organism evidence="6 7">
    <name type="scientific">Scleropages formosus</name>
    <name type="common">Asian bonytongue</name>
    <name type="synonym">Osteoglossum formosum</name>
    <dbReference type="NCBI Taxonomy" id="113540"/>
    <lineage>
        <taxon>Eukaryota</taxon>
        <taxon>Metazoa</taxon>
        <taxon>Chordata</taxon>
        <taxon>Craniata</taxon>
        <taxon>Vertebrata</taxon>
        <taxon>Euteleostomi</taxon>
        <taxon>Actinopterygii</taxon>
        <taxon>Neopterygii</taxon>
        <taxon>Teleostei</taxon>
        <taxon>Osteoglossocephala</taxon>
        <taxon>Osteoglossomorpha</taxon>
        <taxon>Osteoglossiformes</taxon>
        <taxon>Osteoglossidae</taxon>
        <taxon>Scleropages</taxon>
    </lineage>
</organism>
<gene>
    <name evidence="6" type="primary">LOC108934949</name>
</gene>
<dbReference type="InterPro" id="IPR051853">
    <property type="entry name" value="SH2-Ras-GEF_adapter"/>
</dbReference>
<evidence type="ECO:0000313" key="6">
    <source>
        <dbReference type="Ensembl" id="ENSSFOP00015025539.2"/>
    </source>
</evidence>
<evidence type="ECO:0000256" key="2">
    <source>
        <dbReference type="PROSITE-ProRule" id="PRU00191"/>
    </source>
</evidence>
<dbReference type="Pfam" id="PF00617">
    <property type="entry name" value="RasGEF"/>
    <property type="match status" value="1"/>
</dbReference>
<dbReference type="Proteomes" id="UP000694397">
    <property type="component" value="Chromosome 3"/>
</dbReference>
<dbReference type="PROSITE" id="PS50001">
    <property type="entry name" value="SH2"/>
    <property type="match status" value="1"/>
</dbReference>
<dbReference type="Ensembl" id="ENSSFOT00015025820.2">
    <property type="protein sequence ID" value="ENSSFOP00015025539.2"/>
    <property type="gene ID" value="ENSSFOG00015016371.2"/>
</dbReference>
<dbReference type="PANTHER" id="PTHR14247:SF10">
    <property type="entry name" value="BREAST CANCER ANTI-ESTROGEN RESISTANCE PROTEIN 3"/>
    <property type="match status" value="1"/>
</dbReference>
<dbReference type="OrthoDB" id="2412973at2759"/>
<dbReference type="SUPFAM" id="SSF55550">
    <property type="entry name" value="SH2 domain"/>
    <property type="match status" value="1"/>
</dbReference>
<feature type="transmembrane region" description="Helical" evidence="3">
    <location>
        <begin position="26"/>
        <end position="46"/>
    </location>
</feature>
<feature type="domain" description="SH2" evidence="4">
    <location>
        <begin position="80"/>
        <end position="179"/>
    </location>
</feature>
<reference evidence="6 7" key="1">
    <citation type="submission" date="2019-04" db="EMBL/GenBank/DDBJ databases">
        <authorList>
            <consortium name="Wellcome Sanger Institute Data Sharing"/>
        </authorList>
    </citation>
    <scope>NUCLEOTIDE SEQUENCE [LARGE SCALE GENOMIC DNA]</scope>
</reference>
<dbReference type="GO" id="GO:0007264">
    <property type="term" value="P:small GTPase-mediated signal transduction"/>
    <property type="evidence" value="ECO:0007669"/>
    <property type="project" value="InterPro"/>
</dbReference>
<feature type="domain" description="Ras-GEF" evidence="5">
    <location>
        <begin position="477"/>
        <end position="744"/>
    </location>
</feature>
<dbReference type="FunFam" id="3.30.505.10:FF:000013">
    <property type="entry name" value="SH2 domain-containing protein 3C isoform X1"/>
    <property type="match status" value="1"/>
</dbReference>
<dbReference type="InterPro" id="IPR036860">
    <property type="entry name" value="SH2_dom_sf"/>
</dbReference>
<reference evidence="6" key="3">
    <citation type="submission" date="2025-09" db="UniProtKB">
        <authorList>
            <consortium name="Ensembl"/>
        </authorList>
    </citation>
    <scope>IDENTIFICATION</scope>
</reference>
<dbReference type="Gene3D" id="1.10.840.10">
    <property type="entry name" value="Ras guanine-nucleotide exchange factors catalytic domain"/>
    <property type="match status" value="1"/>
</dbReference>
<name>A0A8C9RXW4_SCLFO</name>
<keyword evidence="3" id="KW-0472">Membrane</keyword>
<dbReference type="SUPFAM" id="SSF48366">
    <property type="entry name" value="Ras GEF"/>
    <property type="match status" value="1"/>
</dbReference>
<protein>
    <submittedName>
        <fullName evidence="6">BCAR3 adaptor protein, NSP family member</fullName>
    </submittedName>
</protein>
<dbReference type="PANTHER" id="PTHR14247">
    <property type="entry name" value="BREAST CANCER ANTI-ESTROGEN RESISTANCE PROTEIN 3 HOMOLOG-LIKE PROTEIN"/>
    <property type="match status" value="1"/>
</dbReference>
<proteinExistence type="predicted"/>
<evidence type="ECO:0000256" key="1">
    <source>
        <dbReference type="PROSITE-ProRule" id="PRU00168"/>
    </source>
</evidence>
<dbReference type="InterPro" id="IPR001895">
    <property type="entry name" value="RASGEF_cat_dom"/>
</dbReference>
<keyword evidence="3" id="KW-0812">Transmembrane</keyword>
<dbReference type="PROSITE" id="PS50009">
    <property type="entry name" value="RASGEF_CAT"/>
    <property type="match status" value="1"/>
</dbReference>
<reference evidence="6" key="2">
    <citation type="submission" date="2025-08" db="UniProtKB">
        <authorList>
            <consortium name="Ensembl"/>
        </authorList>
    </citation>
    <scope>IDENTIFICATION</scope>
</reference>
<sequence>MSYCERTDPKGDISEMKIHFKRGHCCNINGIIVEIILYCLFFTLQFTQESASLESSAEKLHKELVVELKWSSEEPHNHSWYHGALPLQVGEHPITRDGNLPNCDPLSSPGSYTLTCQWKDTPQHFKITKGVAMASEAYKQAQYLLEGEACKSMPALVCHYVGNCKPLSEQVGPIISQPVNRGLPLRCLEEIYGSQAVLLMHRAEPCRCLCVSILNENNQGRPCYHGNLLRWVHRAKEATQPSSLQHSLNTKCMETLLGTRPLLFRMGNEPPLSPPMSRMAYKGLTEVSFMMSGNHLCSDLPTKPRKASSGKLAHVLHTQLLDPSFQSAQQLKHCYSDLNFGEWRTFGLALKDRLFTPLSNTGFMERLKTDEDEYSCQRKPEACLTKLNQNLHCLDLDVLDVHGKKKGHMLLQGMSEEGKMNKLHQKEQKKKWFQPPMFQKTSAFSPREFRSRLLPFENKPLEMSLLKKINKLLDRQNHRTIAKHILQADCKVARILHIAEEVKGEMGVNSGLELVTLPHGKQLRQDLMERHSTMAFWVAVTILACTGHPEERAAALNRFLLIARELKDSMGDLFAFSAILKALEMLQIRRLEHSWTSLRRKHPQTAVMYDKCLKPFFKGLYEGSTVPPDSTTVPLLMPLLTLMEGPPVATDDGDIWESDDLGCDTTLQHLEMARVMAWNAEACATNAECILQEFQPDEDLVQIFTTDFQLRLLWGSRGALLNQKERFEKFSLILTALSRKLEPSVK</sequence>
<dbReference type="Gene3D" id="3.30.505.10">
    <property type="entry name" value="SH2 domain"/>
    <property type="match status" value="1"/>
</dbReference>